<feature type="transmembrane region" description="Helical" evidence="7">
    <location>
        <begin position="40"/>
        <end position="59"/>
    </location>
</feature>
<accession>A0A367L122</accession>
<evidence type="ECO:0000313" key="8">
    <source>
        <dbReference type="EMBL" id="RCI08139.1"/>
    </source>
</evidence>
<keyword evidence="3 7" id="KW-0812">Transmembrane</keyword>
<name>A0A367L122_9HYPO</name>
<organism evidence="8 9">
    <name type="scientific">Ophiocordyceps polyrhachis-furcata BCC 54312</name>
    <dbReference type="NCBI Taxonomy" id="1330021"/>
    <lineage>
        <taxon>Eukaryota</taxon>
        <taxon>Fungi</taxon>
        <taxon>Dikarya</taxon>
        <taxon>Ascomycota</taxon>
        <taxon>Pezizomycotina</taxon>
        <taxon>Sordariomycetes</taxon>
        <taxon>Hypocreomycetidae</taxon>
        <taxon>Hypocreales</taxon>
        <taxon>Ophiocordycipitaceae</taxon>
        <taxon>Ophiocordyceps</taxon>
    </lineage>
</organism>
<evidence type="ECO:0000256" key="7">
    <source>
        <dbReference type="SAM" id="Phobius"/>
    </source>
</evidence>
<evidence type="ECO:0000256" key="4">
    <source>
        <dbReference type="ARBA" id="ARBA00022989"/>
    </source>
</evidence>
<dbReference type="Proteomes" id="UP000253664">
    <property type="component" value="Unassembled WGS sequence"/>
</dbReference>
<feature type="region of interest" description="Disordered" evidence="6">
    <location>
        <begin position="540"/>
        <end position="565"/>
    </location>
</feature>
<dbReference type="InterPro" id="IPR045225">
    <property type="entry name" value="Uracil/uridine/allantoin_perm"/>
</dbReference>
<comment type="caution">
    <text evidence="8">The sequence shown here is derived from an EMBL/GenBank/DDBJ whole genome shotgun (WGS) entry which is preliminary data.</text>
</comment>
<feature type="transmembrane region" description="Helical" evidence="7">
    <location>
        <begin position="118"/>
        <end position="148"/>
    </location>
</feature>
<feature type="transmembrane region" description="Helical" evidence="7">
    <location>
        <begin position="453"/>
        <end position="472"/>
    </location>
</feature>
<evidence type="ECO:0000256" key="5">
    <source>
        <dbReference type="ARBA" id="ARBA00023136"/>
    </source>
</evidence>
<dbReference type="PANTHER" id="PTHR30618">
    <property type="entry name" value="NCS1 FAMILY PURINE/PYRIMIDINE TRANSPORTER"/>
    <property type="match status" value="1"/>
</dbReference>
<dbReference type="PANTHER" id="PTHR30618:SF4">
    <property type="entry name" value="ALLANTOIN PERMEASE"/>
    <property type="match status" value="1"/>
</dbReference>
<dbReference type="GO" id="GO:0005886">
    <property type="term" value="C:plasma membrane"/>
    <property type="evidence" value="ECO:0007669"/>
    <property type="project" value="TreeGrafter"/>
</dbReference>
<feature type="transmembrane region" description="Helical" evidence="7">
    <location>
        <begin position="168"/>
        <end position="187"/>
    </location>
</feature>
<dbReference type="Gene3D" id="1.10.4160.10">
    <property type="entry name" value="Hydantoin permease"/>
    <property type="match status" value="1"/>
</dbReference>
<feature type="transmembrane region" description="Helical" evidence="7">
    <location>
        <begin position="492"/>
        <end position="510"/>
    </location>
</feature>
<evidence type="ECO:0000256" key="6">
    <source>
        <dbReference type="SAM" id="MobiDB-lite"/>
    </source>
</evidence>
<keyword evidence="4 7" id="KW-1133">Transmembrane helix</keyword>
<gene>
    <name evidence="8" type="ORF">L249_6333</name>
</gene>
<reference evidence="8 9" key="1">
    <citation type="journal article" date="2015" name="BMC Genomics">
        <title>Insights from the genome of Ophiocordyceps polyrhachis-furcata to pathogenicity and host specificity in insect fungi.</title>
        <authorList>
            <person name="Wichadakul D."/>
            <person name="Kobmoo N."/>
            <person name="Ingsriswang S."/>
            <person name="Tangphatsornruang S."/>
            <person name="Chantasingh D."/>
            <person name="Luangsa-ard J.J."/>
            <person name="Eurwilaichitr L."/>
        </authorList>
    </citation>
    <scope>NUCLEOTIDE SEQUENCE [LARGE SCALE GENOMIC DNA]</scope>
    <source>
        <strain evidence="8 9">BCC 54312</strain>
    </source>
</reference>
<protein>
    <submittedName>
        <fullName evidence="8">Uncharacterized protein</fullName>
    </submittedName>
</protein>
<keyword evidence="5 7" id="KW-0472">Membrane</keyword>
<evidence type="ECO:0000256" key="1">
    <source>
        <dbReference type="ARBA" id="ARBA00004141"/>
    </source>
</evidence>
<dbReference type="Pfam" id="PF02133">
    <property type="entry name" value="Transp_cyt_pur"/>
    <property type="match status" value="1"/>
</dbReference>
<feature type="transmembrane region" description="Helical" evidence="7">
    <location>
        <begin position="194"/>
        <end position="216"/>
    </location>
</feature>
<keyword evidence="9" id="KW-1185">Reference proteome</keyword>
<dbReference type="OrthoDB" id="2018619at2759"/>
<sequence length="565" mass="63179">MKTSSLFRRFELEDVSSLTNDDVRPCDVKRRTWNLLAFHNYWLLINCTIATFFAGSSLISFGLTWWQAIICIVIGNLLVTAAILVSSVQGTHYHIGFPVYSRAVWGIWGSQFTIWNRIFLSFVCFIYVKYGFQAWVGGQCIYLMILSWDPQYESRIPNGIPAETGMTTARFVCYVIFSVISLPFIWLRPHRLQGFFNVTSAVTFIFFFALLVWALATMGPAGFGETIESSQPGMTSDDMRVPRTTGWRMAYAVMATMGSIAAGILNQSDFARLARRPRDAVIGQALAYPVYAIYTSVLGILVVAATQRRFNGEAIWGLPTLFERLLERDPGPDTRAAVFFSGLALVTSQLGSSIPGNAMAGGIDLASIFPRYLNIRRGAYLTALLSPIFNPWRLVTTATVFLSVLNCYGIFLAPMTGMMTAFYFVVCRGKLKVEDLYRAEHDGIYWYWRGVNWRAPIAWVIGVAPCLPGIVAQLTGNQSLPESAMELFSLNYLYGYLVSGSVFAALHWLFPARPVDDFVRQPETARQLQQHYRSLWDEISSEPSNVSGGMSFQGKEPPSNGSNSK</sequence>
<evidence type="ECO:0000313" key="9">
    <source>
        <dbReference type="Proteomes" id="UP000253664"/>
    </source>
</evidence>
<feature type="compositionally biased region" description="Polar residues" evidence="6">
    <location>
        <begin position="541"/>
        <end position="550"/>
    </location>
</feature>
<feature type="transmembrane region" description="Helical" evidence="7">
    <location>
        <begin position="246"/>
        <end position="265"/>
    </location>
</feature>
<feature type="transmembrane region" description="Helical" evidence="7">
    <location>
        <begin position="286"/>
        <end position="306"/>
    </location>
</feature>
<dbReference type="AlphaFoldDB" id="A0A367L122"/>
<evidence type="ECO:0000256" key="3">
    <source>
        <dbReference type="ARBA" id="ARBA00022692"/>
    </source>
</evidence>
<proteinExistence type="inferred from homology"/>
<dbReference type="EMBL" id="LKCN02000021">
    <property type="protein sequence ID" value="RCI08139.1"/>
    <property type="molecule type" value="Genomic_DNA"/>
</dbReference>
<feature type="transmembrane region" description="Helical" evidence="7">
    <location>
        <begin position="65"/>
        <end position="85"/>
    </location>
</feature>
<dbReference type="GO" id="GO:0015205">
    <property type="term" value="F:nucleobase transmembrane transporter activity"/>
    <property type="evidence" value="ECO:0007669"/>
    <property type="project" value="TreeGrafter"/>
</dbReference>
<comment type="similarity">
    <text evidence="2">Belongs to the purine-cytosine permease (2.A.39) family.</text>
</comment>
<dbReference type="InterPro" id="IPR001248">
    <property type="entry name" value="Pur-cyt_permease"/>
</dbReference>
<feature type="transmembrane region" description="Helical" evidence="7">
    <location>
        <begin position="400"/>
        <end position="426"/>
    </location>
</feature>
<dbReference type="CDD" id="cd11482">
    <property type="entry name" value="SLC-NCS1sbd_NRT1-like"/>
    <property type="match status" value="1"/>
</dbReference>
<comment type="subcellular location">
    <subcellularLocation>
        <location evidence="1">Membrane</location>
        <topology evidence="1">Multi-pass membrane protein</topology>
    </subcellularLocation>
</comment>
<evidence type="ECO:0000256" key="2">
    <source>
        <dbReference type="ARBA" id="ARBA00008974"/>
    </source>
</evidence>